<feature type="region of interest" description="Disordered" evidence="6">
    <location>
        <begin position="119"/>
        <end position="138"/>
    </location>
</feature>
<accession>A0A6L3VKD6</accession>
<dbReference type="SUPFAM" id="SSF53383">
    <property type="entry name" value="PLP-dependent transferases"/>
    <property type="match status" value="1"/>
</dbReference>
<sequence>MAKDWTSSGVDLHLELDPSGGRRDALERALRDAVRTGRLVPGAVVPSTRALAAQLGVSRGTVTAAYDQLIAEGYLTARQGAATRVAEIHPAEIRPAEVHSAAPEPTASGKAVLGKIGPGKLAPEPPAQAPSGGPVWAGSWATAGTVAHDLRPGRPDLGTFPASAWLRSTRRVLTTAGPEVHALSDPRGRPELRAALAGYLRRVRGVDADPGRIVITSGYAQGLGLLARVLGEAGTSAVAMEEPGHPYHRMIVARAGLRVVPLPVDDLGARTDLPMDAGALVLTPAHQYPSGATLAPERRRAAAAWARETGGLVVEDDYDGEFRYDRQPVGSLQGTAPGHVVYAGTASKTLAPALRLAWLVLPAPLVEPVAEAKRLADAHTPSLGQLVLADLITGHAYDRHVRAARLRYRRRRDALVEALRRRAPHVRVLGVAAGLHALALLPDDGPGEDEIMARAAARGLALQPLGEFWQRPDGRPPGLVVGYSTPLQSGYPAALDALCSVLRYKA</sequence>
<dbReference type="InterPro" id="IPR015421">
    <property type="entry name" value="PyrdxlP-dep_Trfase_major"/>
</dbReference>
<dbReference type="GO" id="GO:0003700">
    <property type="term" value="F:DNA-binding transcription factor activity"/>
    <property type="evidence" value="ECO:0007669"/>
    <property type="project" value="InterPro"/>
</dbReference>
<dbReference type="InterPro" id="IPR036390">
    <property type="entry name" value="WH_DNA-bd_sf"/>
</dbReference>
<keyword evidence="8" id="KW-0032">Aminotransferase</keyword>
<keyword evidence="8" id="KW-0808">Transferase</keyword>
<dbReference type="Pfam" id="PF00155">
    <property type="entry name" value="Aminotran_1_2"/>
    <property type="match status" value="1"/>
</dbReference>
<evidence type="ECO:0000259" key="7">
    <source>
        <dbReference type="PROSITE" id="PS50949"/>
    </source>
</evidence>
<name>A0A6L3VKD6_9ACTN</name>
<feature type="domain" description="HTH gntR-type" evidence="7">
    <location>
        <begin position="20"/>
        <end position="88"/>
    </location>
</feature>
<proteinExistence type="inferred from homology"/>
<dbReference type="Gene3D" id="3.40.640.10">
    <property type="entry name" value="Type I PLP-dependent aspartate aminotransferase-like (Major domain)"/>
    <property type="match status" value="1"/>
</dbReference>
<evidence type="ECO:0000256" key="6">
    <source>
        <dbReference type="SAM" id="MobiDB-lite"/>
    </source>
</evidence>
<dbReference type="PROSITE" id="PS50949">
    <property type="entry name" value="HTH_GNTR"/>
    <property type="match status" value="1"/>
</dbReference>
<keyword evidence="2" id="KW-0663">Pyridoxal phosphate</keyword>
<dbReference type="OrthoDB" id="5415143at2"/>
<dbReference type="GO" id="GO:0003677">
    <property type="term" value="F:DNA binding"/>
    <property type="evidence" value="ECO:0007669"/>
    <property type="project" value="UniProtKB-KW"/>
</dbReference>
<dbReference type="RefSeq" id="WP_151543998.1">
    <property type="nucleotide sequence ID" value="NZ_WBMR01000125.1"/>
</dbReference>
<evidence type="ECO:0000256" key="1">
    <source>
        <dbReference type="ARBA" id="ARBA00005384"/>
    </source>
</evidence>
<dbReference type="Proteomes" id="UP000483004">
    <property type="component" value="Unassembled WGS sequence"/>
</dbReference>
<gene>
    <name evidence="8" type="ORF">F9B16_32225</name>
</gene>
<dbReference type="InterPro" id="IPR004839">
    <property type="entry name" value="Aminotransferase_I/II_large"/>
</dbReference>
<dbReference type="PANTHER" id="PTHR46577:SF1">
    <property type="entry name" value="HTH-TYPE TRANSCRIPTIONAL REGULATORY PROTEIN GABR"/>
    <property type="match status" value="1"/>
</dbReference>
<dbReference type="CDD" id="cd00609">
    <property type="entry name" value="AAT_like"/>
    <property type="match status" value="1"/>
</dbReference>
<feature type="region of interest" description="Disordered" evidence="6">
    <location>
        <begin position="1"/>
        <end position="22"/>
    </location>
</feature>
<dbReference type="InterPro" id="IPR015424">
    <property type="entry name" value="PyrdxlP-dep_Trfase"/>
</dbReference>
<evidence type="ECO:0000313" key="8">
    <source>
        <dbReference type="EMBL" id="KAB2371379.1"/>
    </source>
</evidence>
<dbReference type="EMBL" id="WBMR01000125">
    <property type="protein sequence ID" value="KAB2371379.1"/>
    <property type="molecule type" value="Genomic_DNA"/>
</dbReference>
<feature type="compositionally biased region" description="Basic and acidic residues" evidence="6">
    <location>
        <begin position="12"/>
        <end position="22"/>
    </location>
</feature>
<evidence type="ECO:0000256" key="3">
    <source>
        <dbReference type="ARBA" id="ARBA00023015"/>
    </source>
</evidence>
<dbReference type="SUPFAM" id="SSF46785">
    <property type="entry name" value="Winged helix' DNA-binding domain"/>
    <property type="match status" value="1"/>
</dbReference>
<dbReference type="GO" id="GO:0030170">
    <property type="term" value="F:pyridoxal phosphate binding"/>
    <property type="evidence" value="ECO:0007669"/>
    <property type="project" value="InterPro"/>
</dbReference>
<dbReference type="CDD" id="cd07377">
    <property type="entry name" value="WHTH_GntR"/>
    <property type="match status" value="1"/>
</dbReference>
<comment type="similarity">
    <text evidence="1">In the C-terminal section; belongs to the class-I pyridoxal-phosphate-dependent aminotransferase family.</text>
</comment>
<dbReference type="InterPro" id="IPR036388">
    <property type="entry name" value="WH-like_DNA-bd_sf"/>
</dbReference>
<dbReference type="AlphaFoldDB" id="A0A6L3VKD6"/>
<keyword evidence="3" id="KW-0805">Transcription regulation</keyword>
<dbReference type="Gene3D" id="1.10.10.10">
    <property type="entry name" value="Winged helix-like DNA-binding domain superfamily/Winged helix DNA-binding domain"/>
    <property type="match status" value="1"/>
</dbReference>
<evidence type="ECO:0000256" key="2">
    <source>
        <dbReference type="ARBA" id="ARBA00022898"/>
    </source>
</evidence>
<keyword evidence="4" id="KW-0238">DNA-binding</keyword>
<evidence type="ECO:0000256" key="4">
    <source>
        <dbReference type="ARBA" id="ARBA00023125"/>
    </source>
</evidence>
<keyword evidence="9" id="KW-1185">Reference proteome</keyword>
<protein>
    <submittedName>
        <fullName evidence="8">PLP-dependent aminotransferase family protein</fullName>
    </submittedName>
</protein>
<dbReference type="InterPro" id="IPR051446">
    <property type="entry name" value="HTH_trans_reg/aminotransferase"/>
</dbReference>
<reference evidence="8 9" key="1">
    <citation type="submission" date="2019-09" db="EMBL/GenBank/DDBJ databases">
        <title>Actinomadura physcomitrii sp. nov., a novel actinomycete isolated from moss [Physcomitrium sphaericum (Ludw) Fuernr].</title>
        <authorList>
            <person name="Liu C."/>
            <person name="Zhuang X."/>
        </authorList>
    </citation>
    <scope>NUCLEOTIDE SEQUENCE [LARGE SCALE GENOMIC DNA]</scope>
    <source>
        <strain evidence="8 9">CYP1-1B</strain>
    </source>
</reference>
<evidence type="ECO:0000313" key="9">
    <source>
        <dbReference type="Proteomes" id="UP000483004"/>
    </source>
</evidence>
<dbReference type="PANTHER" id="PTHR46577">
    <property type="entry name" value="HTH-TYPE TRANSCRIPTIONAL REGULATORY PROTEIN GABR"/>
    <property type="match status" value="1"/>
</dbReference>
<dbReference type="PRINTS" id="PR00035">
    <property type="entry name" value="HTHGNTR"/>
</dbReference>
<keyword evidence="5" id="KW-0804">Transcription</keyword>
<evidence type="ECO:0000256" key="5">
    <source>
        <dbReference type="ARBA" id="ARBA00023163"/>
    </source>
</evidence>
<dbReference type="SMART" id="SM00345">
    <property type="entry name" value="HTH_GNTR"/>
    <property type="match status" value="1"/>
</dbReference>
<dbReference type="Pfam" id="PF00392">
    <property type="entry name" value="GntR"/>
    <property type="match status" value="1"/>
</dbReference>
<organism evidence="8 9">
    <name type="scientific">Actinomadura montaniterrae</name>
    <dbReference type="NCBI Taxonomy" id="1803903"/>
    <lineage>
        <taxon>Bacteria</taxon>
        <taxon>Bacillati</taxon>
        <taxon>Actinomycetota</taxon>
        <taxon>Actinomycetes</taxon>
        <taxon>Streptosporangiales</taxon>
        <taxon>Thermomonosporaceae</taxon>
        <taxon>Actinomadura</taxon>
    </lineage>
</organism>
<dbReference type="GO" id="GO:0008483">
    <property type="term" value="F:transaminase activity"/>
    <property type="evidence" value="ECO:0007669"/>
    <property type="project" value="UniProtKB-KW"/>
</dbReference>
<comment type="caution">
    <text evidence="8">The sequence shown here is derived from an EMBL/GenBank/DDBJ whole genome shotgun (WGS) entry which is preliminary data.</text>
</comment>
<dbReference type="InterPro" id="IPR000524">
    <property type="entry name" value="Tscrpt_reg_HTH_GntR"/>
</dbReference>